<dbReference type="GO" id="GO:0090374">
    <property type="term" value="P:oligopeptide export from mitochondrion"/>
    <property type="evidence" value="ECO:0007669"/>
    <property type="project" value="TreeGrafter"/>
</dbReference>
<feature type="domain" description="ABC transporter" evidence="13">
    <location>
        <begin position="466"/>
        <end position="705"/>
    </location>
</feature>
<dbReference type="SUPFAM" id="SSF52540">
    <property type="entry name" value="P-loop containing nucleoside triphosphate hydrolases"/>
    <property type="match status" value="1"/>
</dbReference>
<keyword evidence="7" id="KW-0547">Nucleotide-binding</keyword>
<dbReference type="PROSITE" id="PS01132">
    <property type="entry name" value="ACTINS_ACT_LIKE"/>
    <property type="match status" value="1"/>
</dbReference>
<dbReference type="GO" id="GO:0015421">
    <property type="term" value="F:ABC-type oligopeptide transporter activity"/>
    <property type="evidence" value="ECO:0007669"/>
    <property type="project" value="TreeGrafter"/>
</dbReference>
<evidence type="ECO:0000259" key="13">
    <source>
        <dbReference type="PROSITE" id="PS50893"/>
    </source>
</evidence>
<dbReference type="SMART" id="SM00268">
    <property type="entry name" value="ACTIN"/>
    <property type="match status" value="1"/>
</dbReference>
<dbReference type="Pfam" id="PF00664">
    <property type="entry name" value="ABC_membrane"/>
    <property type="match status" value="1"/>
</dbReference>
<dbReference type="Gene3D" id="3.40.50.300">
    <property type="entry name" value="P-loop containing nucleotide triphosphate hydrolases"/>
    <property type="match status" value="1"/>
</dbReference>
<feature type="transmembrane region" description="Helical" evidence="12">
    <location>
        <begin position="290"/>
        <end position="309"/>
    </location>
</feature>
<dbReference type="Gene3D" id="3.30.420.40">
    <property type="match status" value="2"/>
</dbReference>
<dbReference type="InterPro" id="IPR004000">
    <property type="entry name" value="Actin"/>
</dbReference>
<proteinExistence type="inferred from homology"/>
<evidence type="ECO:0000313" key="16">
    <source>
        <dbReference type="WBParaSite" id="scaffold31451_cov239.g20869"/>
    </source>
</evidence>
<evidence type="ECO:0000256" key="5">
    <source>
        <dbReference type="ARBA" id="ARBA00022490"/>
    </source>
</evidence>
<reference evidence="16" key="1">
    <citation type="submission" date="2022-11" db="UniProtKB">
        <authorList>
            <consortium name="WormBaseParasite"/>
        </authorList>
    </citation>
    <scope>IDENTIFICATION</scope>
</reference>
<dbReference type="InterPro" id="IPR003593">
    <property type="entry name" value="AAA+_ATPase"/>
</dbReference>
<evidence type="ECO:0000256" key="12">
    <source>
        <dbReference type="SAM" id="Phobius"/>
    </source>
</evidence>
<evidence type="ECO:0000259" key="14">
    <source>
        <dbReference type="PROSITE" id="PS50929"/>
    </source>
</evidence>
<dbReference type="SUPFAM" id="SSF53067">
    <property type="entry name" value="Actin-like ATPase domain"/>
    <property type="match status" value="2"/>
</dbReference>
<dbReference type="InterPro" id="IPR011527">
    <property type="entry name" value="ABC1_TM_dom"/>
</dbReference>
<dbReference type="Pfam" id="PF00005">
    <property type="entry name" value="ABC_tran"/>
    <property type="match status" value="1"/>
</dbReference>
<dbReference type="InterPro" id="IPR027417">
    <property type="entry name" value="P-loop_NTPase"/>
</dbReference>
<organism evidence="15 16">
    <name type="scientific">Meloidogyne javanica</name>
    <name type="common">Root-knot nematode worm</name>
    <dbReference type="NCBI Taxonomy" id="6303"/>
    <lineage>
        <taxon>Eukaryota</taxon>
        <taxon>Metazoa</taxon>
        <taxon>Ecdysozoa</taxon>
        <taxon>Nematoda</taxon>
        <taxon>Chromadorea</taxon>
        <taxon>Rhabditida</taxon>
        <taxon>Tylenchina</taxon>
        <taxon>Tylenchomorpha</taxon>
        <taxon>Tylenchoidea</taxon>
        <taxon>Meloidogynidae</taxon>
        <taxon>Meloidogyninae</taxon>
        <taxon>Meloidogyne</taxon>
        <taxon>Meloidogyne incognita group</taxon>
    </lineage>
</organism>
<dbReference type="Pfam" id="PF00022">
    <property type="entry name" value="Actin"/>
    <property type="match status" value="1"/>
</dbReference>
<evidence type="ECO:0000256" key="2">
    <source>
        <dbReference type="ARBA" id="ARBA00004496"/>
    </source>
</evidence>
<dbReference type="FunFam" id="3.40.50.300:FF:001371">
    <property type="entry name" value="ABC transporter ATP-binding protein"/>
    <property type="match status" value="1"/>
</dbReference>
<dbReference type="CDD" id="cd18573">
    <property type="entry name" value="ABC_6TM_ABCB10_like"/>
    <property type="match status" value="1"/>
</dbReference>
<comment type="similarity">
    <text evidence="3 11">Belongs to the actin family.</text>
</comment>
<accession>A0A915M926</accession>
<evidence type="ECO:0000256" key="11">
    <source>
        <dbReference type="RuleBase" id="RU000487"/>
    </source>
</evidence>
<dbReference type="GO" id="GO:0005524">
    <property type="term" value="F:ATP binding"/>
    <property type="evidence" value="ECO:0007669"/>
    <property type="project" value="UniProtKB-KW"/>
</dbReference>
<evidence type="ECO:0000256" key="10">
    <source>
        <dbReference type="ARBA" id="ARBA00023136"/>
    </source>
</evidence>
<evidence type="ECO:0000256" key="1">
    <source>
        <dbReference type="ARBA" id="ARBA00004141"/>
    </source>
</evidence>
<evidence type="ECO:0000256" key="8">
    <source>
        <dbReference type="ARBA" id="ARBA00022840"/>
    </source>
</evidence>
<dbReference type="PROSITE" id="PS50893">
    <property type="entry name" value="ABC_TRANSPORTER_2"/>
    <property type="match status" value="1"/>
</dbReference>
<name>A0A915M926_MELJA</name>
<dbReference type="InterPro" id="IPR043129">
    <property type="entry name" value="ATPase_NBD"/>
</dbReference>
<dbReference type="PANTHER" id="PTHR43394">
    <property type="entry name" value="ATP-DEPENDENT PERMEASE MDL1, MITOCHONDRIAL"/>
    <property type="match status" value="1"/>
</dbReference>
<dbReference type="Gene3D" id="3.90.640.10">
    <property type="entry name" value="Actin, Chain A, domain 4"/>
    <property type="match status" value="1"/>
</dbReference>
<keyword evidence="5" id="KW-0963">Cytoplasm</keyword>
<keyword evidence="15" id="KW-1185">Reference proteome</keyword>
<dbReference type="CDD" id="cd10220">
    <property type="entry name" value="ASKHA_NBD_Arp2"/>
    <property type="match status" value="1"/>
</dbReference>
<feature type="domain" description="ABC transmembrane type-1" evidence="14">
    <location>
        <begin position="108"/>
        <end position="433"/>
    </location>
</feature>
<dbReference type="InterPro" id="IPR020902">
    <property type="entry name" value="Actin/actin-like_CS"/>
</dbReference>
<dbReference type="GO" id="GO:0016887">
    <property type="term" value="F:ATP hydrolysis activity"/>
    <property type="evidence" value="ECO:0007669"/>
    <property type="project" value="InterPro"/>
</dbReference>
<evidence type="ECO:0000313" key="15">
    <source>
        <dbReference type="Proteomes" id="UP000887561"/>
    </source>
</evidence>
<keyword evidence="9 12" id="KW-1133">Transmembrane helix</keyword>
<evidence type="ECO:0000256" key="9">
    <source>
        <dbReference type="ARBA" id="ARBA00022989"/>
    </source>
</evidence>
<feature type="transmembrane region" description="Helical" evidence="12">
    <location>
        <begin position="370"/>
        <end position="392"/>
    </location>
</feature>
<dbReference type="PANTHER" id="PTHR43394:SF1">
    <property type="entry name" value="ATP-BINDING CASSETTE SUB-FAMILY B MEMBER 10, MITOCHONDRIAL"/>
    <property type="match status" value="1"/>
</dbReference>
<dbReference type="FunFam" id="3.90.640.10:FF:000007">
    <property type="entry name" value="Actin like 7B"/>
    <property type="match status" value="1"/>
</dbReference>
<keyword evidence="10 12" id="KW-0472">Membrane</keyword>
<keyword evidence="6 12" id="KW-0812">Transmembrane</keyword>
<dbReference type="SMART" id="SM00382">
    <property type="entry name" value="AAA"/>
    <property type="match status" value="1"/>
</dbReference>
<sequence length="1076" mass="120581">MILWFADVAGAALRFRGQTGQKIPDYARAASDFVHAIIVELVFLFQAMLFFSINLPIISSSLGFVYMALLNSLYSFDYIWMSNGVNLRDSGDVRGIAVLALPYKWRIIAGLVFLSIGSGLFLTLPRILGKIIDEFDTSKPEDKKTEGEKEEKNKTELNLFSIIPQNDIKKKENEKEDDFLGRIARYLRHNPWAIGIILAIGACAIGGRIYLMHTTSQLIVNDLRTNVFRNILQQDMAFFDKNKVGEIVSRLSSDAYIVGNALSTNLGDGIRSLFTSFVTAGMMVYTSPELSLLGLIVIPFIAGTFLVYGKWIGYYATQMQEAIAGTNELATERLSNVKTVRVFVAENKELKAYRNKISDIWEISRKEGRATAFIVGGYYIVGYGFLSSLLYYGSHLISCGLLTYGDLSSFVIYAILCSANVSNIRTFYSELMRGLGASSRLFELRDTKPKIPLSGGICLTDLKEGIRFESVAFSYPDRDPIFNDITFKIPVGSTTAIVGSSGCGKSTIAHLLLRLYSPTQGRILVDGQDMKNIDPSEWRKMCGVVSQEPVLFSATIKENILYGVPEGKEVGDEEIEKAAKLSNSLEFIRSFPQGFDTMVGEHGSSMLSGGQRQRIALARALIMKPRFIILDEATSALDATSEYLVRKSLEVLSKSGQTILIIAHRLSTIKHAEQIVVLDKGSVAEMGCFDDLMNIKDGIFQKLFVKCGYAGSNFPDFIFPSAVGRPLVRSNTQQIINNRPIKDLMVVEECTDARHLLDVNYPMSNGIVKSWEDMGHLWDYTFGPEKMDIDPKDCKLLLTEPPLNPHSNREKMFEVMFEQYGFHAVFIAVQAVLTLYAQGLHTGVVIDSGDGVTHICPVFEGFALSHLTKRLDVAGRDITKHLIKLLQYRGYAFNSSADFETVRQLKEKFCYVAYDVEKEQKLALETTLPDGRNIKLGAERFEAPEILFQPHLANVERLGLSELLFQVIQSADIDTRLEFYKRIILSGGTTMYPGLPSRLEREVKQLYLERILKGNTEAFQKFKIRIDAPPKRKHLVFLGGAVLAHLMRDHDQQWITKAEFEEKGITYCMKKLGLTK</sequence>
<keyword evidence="8" id="KW-0067">ATP-binding</keyword>
<dbReference type="WBParaSite" id="scaffold31451_cov239.g20869">
    <property type="protein sequence ID" value="scaffold31451_cov239.g20869"/>
    <property type="gene ID" value="scaffold31451_cov239.g20869"/>
</dbReference>
<dbReference type="InterPro" id="IPR039421">
    <property type="entry name" value="Type_1_exporter"/>
</dbReference>
<feature type="transmembrane region" description="Helical" evidence="12">
    <location>
        <begin position="103"/>
        <end position="124"/>
    </location>
</feature>
<dbReference type="FunFam" id="3.30.420.40:FF:000050">
    <property type="entry name" value="Actin, alpha skeletal muscle"/>
    <property type="match status" value="1"/>
</dbReference>
<dbReference type="PRINTS" id="PR00190">
    <property type="entry name" value="ACTIN"/>
</dbReference>
<dbReference type="Gene3D" id="1.20.1560.10">
    <property type="entry name" value="ABC transporter type 1, transmembrane domain"/>
    <property type="match status" value="1"/>
</dbReference>
<dbReference type="SUPFAM" id="SSF90123">
    <property type="entry name" value="ABC transporter transmembrane region"/>
    <property type="match status" value="1"/>
</dbReference>
<feature type="transmembrane region" description="Helical" evidence="12">
    <location>
        <begin position="33"/>
        <end position="51"/>
    </location>
</feature>
<dbReference type="Proteomes" id="UP000887561">
    <property type="component" value="Unplaced"/>
</dbReference>
<comment type="subcellular location">
    <subcellularLocation>
        <location evidence="2">Cytoplasm</location>
    </subcellularLocation>
    <subcellularLocation>
        <location evidence="1">Membrane</location>
        <topology evidence="1">Multi-pass membrane protein</topology>
    </subcellularLocation>
</comment>
<evidence type="ECO:0000256" key="6">
    <source>
        <dbReference type="ARBA" id="ARBA00022692"/>
    </source>
</evidence>
<dbReference type="AlphaFoldDB" id="A0A915M926"/>
<dbReference type="InterPro" id="IPR017871">
    <property type="entry name" value="ABC_transporter-like_CS"/>
</dbReference>
<evidence type="ECO:0000256" key="7">
    <source>
        <dbReference type="ARBA" id="ARBA00022741"/>
    </source>
</evidence>
<evidence type="ECO:0000256" key="3">
    <source>
        <dbReference type="ARBA" id="ARBA00006752"/>
    </source>
</evidence>
<dbReference type="PROSITE" id="PS50929">
    <property type="entry name" value="ABC_TM1F"/>
    <property type="match status" value="1"/>
</dbReference>
<keyword evidence="4" id="KW-0813">Transport</keyword>
<dbReference type="InterPro" id="IPR003439">
    <property type="entry name" value="ABC_transporter-like_ATP-bd"/>
</dbReference>
<feature type="transmembrane region" description="Helical" evidence="12">
    <location>
        <begin position="192"/>
        <end position="211"/>
    </location>
</feature>
<feature type="transmembrane region" description="Helical" evidence="12">
    <location>
        <begin position="63"/>
        <end position="83"/>
    </location>
</feature>
<dbReference type="PROSITE" id="PS00211">
    <property type="entry name" value="ABC_TRANSPORTER_1"/>
    <property type="match status" value="1"/>
</dbReference>
<protein>
    <submittedName>
        <fullName evidence="16">Uncharacterized protein</fullName>
    </submittedName>
</protein>
<evidence type="ECO:0000256" key="4">
    <source>
        <dbReference type="ARBA" id="ARBA00022448"/>
    </source>
</evidence>
<dbReference type="InterPro" id="IPR036640">
    <property type="entry name" value="ABC1_TM_sf"/>
</dbReference>
<dbReference type="GO" id="GO:0005743">
    <property type="term" value="C:mitochondrial inner membrane"/>
    <property type="evidence" value="ECO:0007669"/>
    <property type="project" value="TreeGrafter"/>
</dbReference>